<dbReference type="PANTHER" id="PTHR46825">
    <property type="entry name" value="D-ALANYL-D-ALANINE-CARBOXYPEPTIDASE/ENDOPEPTIDASE AMPH"/>
    <property type="match status" value="1"/>
</dbReference>
<dbReference type="EMBL" id="JH413828">
    <property type="protein sequence ID" value="EHL30627.1"/>
    <property type="molecule type" value="Genomic_DNA"/>
</dbReference>
<dbReference type="PANTHER" id="PTHR46825:SF9">
    <property type="entry name" value="BETA-LACTAMASE-RELATED DOMAIN-CONTAINING PROTEIN"/>
    <property type="match status" value="1"/>
</dbReference>
<name>G9EQ52_9GAMM</name>
<dbReference type="Pfam" id="PF03625">
    <property type="entry name" value="DUF302"/>
    <property type="match status" value="1"/>
</dbReference>
<sequence>MNAYVRNGRGNFRTLYQGKSVDDLIIEYMEENEIPGLSLAIVQAPYITRVLGYGLADTETKRLVSTRTLFNVGQLTNAFTAVAIMQLKEEGKLKLDDLITAYVPLSPKSWGNISIRHLLTHSSGIADYTLQEEFTYSAHYQPADIVRLISKQPLLFNAGTEMQTSASNFYLLGLIVEEASGMSYEAYVTKNQIERVGLQRTFFIKNAKTIENEVNNGSNPFKHNEFLQNPNFIDPAELAVGYTKNNKTAAHTTWTSTFANSGVIASAEDISIWDISLAGSILVKDAEDRAFLYNSPSLDNKKVIPGNVGWLFPGHQGLMEIKGAIPGFSAFLSRFTAANELLCVTLLANKENLPDLDILGRKIAAAFDNNLAAPTGRLGSETMQSPYSVKETIARLTAIVNQQGGKIFAHINHGDEAQKVNQSLLPTEVLIIGNPAKGTILMQENITSALDLPLRIMVNQDKSGQVWLSFTDPMHFAKEYHLPSKDLKQIATALHKVCEKAVSAQSKI</sequence>
<organism evidence="3 4">
    <name type="scientific">Legionella drancourtii LLAP12</name>
    <dbReference type="NCBI Taxonomy" id="658187"/>
    <lineage>
        <taxon>Bacteria</taxon>
        <taxon>Pseudomonadati</taxon>
        <taxon>Pseudomonadota</taxon>
        <taxon>Gammaproteobacteria</taxon>
        <taxon>Legionellales</taxon>
        <taxon>Legionellaceae</taxon>
        <taxon>Legionella</taxon>
    </lineage>
</organism>
<keyword evidence="4" id="KW-1185">Reference proteome</keyword>
<dbReference type="SUPFAM" id="SSF56601">
    <property type="entry name" value="beta-lactamase/transpeptidase-like"/>
    <property type="match status" value="1"/>
</dbReference>
<evidence type="ECO:0000259" key="1">
    <source>
        <dbReference type="Pfam" id="PF00144"/>
    </source>
</evidence>
<dbReference type="STRING" id="658187.LDG_7398"/>
<protein>
    <recommendedName>
        <fullName evidence="5">Beta-lactamase-related domain-containing protein</fullName>
    </recommendedName>
</protein>
<gene>
    <name evidence="3" type="ORF">LDG_7398</name>
</gene>
<dbReference type="SUPFAM" id="SSF103247">
    <property type="entry name" value="TT1751-like"/>
    <property type="match status" value="1"/>
</dbReference>
<dbReference type="eggNOG" id="COG1680">
    <property type="taxonomic scope" value="Bacteria"/>
</dbReference>
<dbReference type="InterPro" id="IPR005180">
    <property type="entry name" value="DUF302"/>
</dbReference>
<evidence type="ECO:0000259" key="2">
    <source>
        <dbReference type="Pfam" id="PF03625"/>
    </source>
</evidence>
<dbReference type="InParanoid" id="G9EQ52"/>
<evidence type="ECO:0000313" key="4">
    <source>
        <dbReference type="Proteomes" id="UP000002770"/>
    </source>
</evidence>
<dbReference type="Gene3D" id="3.30.310.70">
    <property type="entry name" value="TT1751-like domain"/>
    <property type="match status" value="1"/>
</dbReference>
<accession>G9EQ52</accession>
<dbReference type="RefSeq" id="WP_006871307.1">
    <property type="nucleotide sequence ID" value="NZ_JH413828.1"/>
</dbReference>
<feature type="domain" description="DUF302" evidence="2">
    <location>
        <begin position="411"/>
        <end position="473"/>
    </location>
</feature>
<dbReference type="InterPro" id="IPR050491">
    <property type="entry name" value="AmpC-like"/>
</dbReference>
<dbReference type="Proteomes" id="UP000002770">
    <property type="component" value="Unassembled WGS sequence"/>
</dbReference>
<evidence type="ECO:0008006" key="5">
    <source>
        <dbReference type="Google" id="ProtNLM"/>
    </source>
</evidence>
<dbReference type="InterPro" id="IPR035923">
    <property type="entry name" value="TT1751-like_sf"/>
</dbReference>
<dbReference type="Gene3D" id="3.40.710.10">
    <property type="entry name" value="DD-peptidase/beta-lactamase superfamily"/>
    <property type="match status" value="1"/>
</dbReference>
<dbReference type="InterPro" id="IPR012338">
    <property type="entry name" value="Beta-lactam/transpept-like"/>
</dbReference>
<dbReference type="eggNOG" id="COG3439">
    <property type="taxonomic scope" value="Bacteria"/>
</dbReference>
<dbReference type="AlphaFoldDB" id="G9EQ52"/>
<dbReference type="OrthoDB" id="9799367at2"/>
<dbReference type="InterPro" id="IPR001466">
    <property type="entry name" value="Beta-lactam-related"/>
</dbReference>
<feature type="domain" description="Beta-lactamase-related" evidence="1">
    <location>
        <begin position="21"/>
        <end position="359"/>
    </location>
</feature>
<dbReference type="HOGENOM" id="CLU_020027_0_2_6"/>
<proteinExistence type="predicted"/>
<evidence type="ECO:0000313" key="3">
    <source>
        <dbReference type="EMBL" id="EHL30627.1"/>
    </source>
</evidence>
<reference evidence="3 4" key="1">
    <citation type="journal article" date="2011" name="BMC Genomics">
        <title>Insight into cross-talk between intra-amoebal pathogens.</title>
        <authorList>
            <person name="Gimenez G."/>
            <person name="Bertelli C."/>
            <person name="Moliner C."/>
            <person name="Robert C."/>
            <person name="Raoult D."/>
            <person name="Fournier P.E."/>
            <person name="Greub G."/>
        </authorList>
    </citation>
    <scope>NUCLEOTIDE SEQUENCE [LARGE SCALE GENOMIC DNA]</scope>
    <source>
        <strain evidence="3 4">LLAP12</strain>
    </source>
</reference>
<dbReference type="CDD" id="cd14797">
    <property type="entry name" value="DUF302"/>
    <property type="match status" value="1"/>
</dbReference>
<dbReference type="Pfam" id="PF00144">
    <property type="entry name" value="Beta-lactamase"/>
    <property type="match status" value="1"/>
</dbReference>